<evidence type="ECO:0000256" key="3">
    <source>
        <dbReference type="SAM" id="MobiDB-lite"/>
    </source>
</evidence>
<feature type="compositionally biased region" description="Polar residues" evidence="3">
    <location>
        <begin position="554"/>
        <end position="571"/>
    </location>
</feature>
<sequence length="1344" mass="153486">MSVTSPRISLVDNTVPDRTSRIGGGEGGGDLSLSASSPTVTTVTKKLTKESVKDSFQRRKYAKFQKNKYGNGDGYDGVEGEGEGRLSLDISPSHRDSPDRTVEQQTPTGNFTNPSKQTAAETVEVASESAQVLLDPSLSQEHPGAGETSEIDVLYENQRGWWFFGVPLYSAKSLLHLDPSAWLTRNLEDSPVNITNAQVPDPSWEWAWDTWYIDMSYDVDEGGWQYSFAFSSRFGWHGTHPWYHCFARRRRWLRKRVKKVSIGAEEDIVTLNEVCFTVSSCRAPSVGLRSQRVSRGTLSSAGEMRADDILPDDITNIGMLLSAMKMAPLDRDKILAIQHFVQYGGEDLYFLPEKMPEILSLFMYKTSYRHLLDYFIQAIESIPATSKGAEKQKRESLIKVIEDEKLKGLHFWCDKKAVAREERPLLTDGGVGESNDQPSRRSKGKEVVRNVEDRDVAVFCLPLRIFTPMLSGTHRGLRNRVSFSRAPCDHAAFSRNEPILPFLYPRGLLFTLTWERHGQGPTYPFRSGSKRLNSTSYRCRFASVTLDTSRKYSGKTQPSMSDSPPTDSNLAQHDESSDVDNGNSRELGGYKQTDSNGHGPGPCPSRHGPVNIRTVRSEPWWIKNPPGGRRPKPNYVYEKWMDVMNEIKTLPKAAADKPPPEYAKTIYLSERDVVTLTGYEWENLWYVKTLSGCRVHVLPREYDSEDSMRKVVLTGSREAVKLTEEEIRAEIQASYDSGDSPDSLPPFVFGHEWKDKQDMDIPTIRSVWTRGERLMSDGERSRNPIRADEIRIPKQWTIKSFGDYVERIVNLAFSSPVHRLIYQNGTRNRVVIMGIIRDLFTDSKLGQFLSTRAVNLAIFFCYRYPDFLPDLLQLFPRYEHLMTTRTFNALLKGCSRNHDLERFRYIITLMKRFRVRPNGMEWVTFVETILSSSIKQKVVASLRKDGLLNDQNILRLLIYEIIPVSFRSHLDSGQTAQDYFEVMDRRYGHDWMCTDMVNRMLRVTRCNKDVDAAHQIIRRSKERHIQLDTQCMNFCLALYLNKGWYPQGLDFYLDFVNDFPNVAINNETVRILFSLAWKAKYYNTCRVVWRYSCLLGLASSNMRHLVLSSLLRNTIHDPENYHQDWHKKVGKVVVGIETSVADIGTRFDSLNTDGSTEPDQSLLDDNSSLVSLLVDYQPNGELRDKQRELATHAIDRDARATWSFKPLAKFEYMMWQAHEMDIAWQSTPGAADMSVDELVRRAIDVPVVKRPIAGKWKKSQVSGKGDEIGEVWGEGHEQEKYSEEEREYGKGETDLHAKSAGTQGEAKERRSTQSGNTISVEEVRDILERRGISWTGGEKSSKRR</sequence>
<dbReference type="NCBIfam" id="TIGR00756">
    <property type="entry name" value="PPR"/>
    <property type="match status" value="1"/>
</dbReference>
<keyword evidence="6" id="KW-1185">Reference proteome</keyword>
<dbReference type="InParanoid" id="A0A0A0HTX3"/>
<feature type="region of interest" description="Disordered" evidence="3">
    <location>
        <begin position="67"/>
        <end position="120"/>
    </location>
</feature>
<dbReference type="HOGENOM" id="CLU_259195_0_0_1"/>
<dbReference type="RefSeq" id="XP_010763761.1">
    <property type="nucleotide sequence ID" value="XM_010765459.1"/>
</dbReference>
<dbReference type="SMART" id="SM00694">
    <property type="entry name" value="DysFC"/>
    <property type="match status" value="1"/>
</dbReference>
<dbReference type="GeneID" id="22588341"/>
<feature type="region of interest" description="Disordered" evidence="3">
    <location>
        <begin position="1263"/>
        <end position="1322"/>
    </location>
</feature>
<dbReference type="EMBL" id="KN275973">
    <property type="protein sequence ID" value="KGM91461.1"/>
    <property type="molecule type" value="Genomic_DNA"/>
</dbReference>
<dbReference type="InterPro" id="IPR002885">
    <property type="entry name" value="PPR_rpt"/>
</dbReference>
<dbReference type="CDD" id="cd00105">
    <property type="entry name" value="KH-I"/>
    <property type="match status" value="1"/>
</dbReference>
<organism evidence="5 6">
    <name type="scientific">Paracoccidioides brasiliensis (strain Pb18)</name>
    <dbReference type="NCBI Taxonomy" id="502780"/>
    <lineage>
        <taxon>Eukaryota</taxon>
        <taxon>Fungi</taxon>
        <taxon>Dikarya</taxon>
        <taxon>Ascomycota</taxon>
        <taxon>Pezizomycotina</taxon>
        <taxon>Eurotiomycetes</taxon>
        <taxon>Eurotiomycetidae</taxon>
        <taxon>Onygenales</taxon>
        <taxon>Ajellomycetaceae</taxon>
        <taxon>Paracoccidioides</taxon>
    </lineage>
</organism>
<dbReference type="GO" id="GO:0016020">
    <property type="term" value="C:membrane"/>
    <property type="evidence" value="ECO:0007669"/>
    <property type="project" value="InterPro"/>
</dbReference>
<feature type="region of interest" description="Disordered" evidence="3">
    <location>
        <begin position="550"/>
        <end position="611"/>
    </location>
</feature>
<feature type="compositionally biased region" description="Low complexity" evidence="3">
    <location>
        <begin position="31"/>
        <end position="45"/>
    </location>
</feature>
<feature type="compositionally biased region" description="Basic and acidic residues" evidence="3">
    <location>
        <begin position="1273"/>
        <end position="1297"/>
    </location>
</feature>
<dbReference type="InterPro" id="IPR006614">
    <property type="entry name" value="Peroxin/Ferlin"/>
</dbReference>
<dbReference type="Proteomes" id="UP000001628">
    <property type="component" value="Unassembled WGS sequence"/>
</dbReference>
<name>A0A0A0HTX3_PARBD</name>
<accession>A0A0A0HTX3</accession>
<dbReference type="VEuPathDB" id="FungiDB:PADG_12444"/>
<evidence type="ECO:0000259" key="4">
    <source>
        <dbReference type="SMART" id="SM00694"/>
    </source>
</evidence>
<feature type="compositionally biased region" description="Basic and acidic residues" evidence="3">
    <location>
        <begin position="82"/>
        <end position="102"/>
    </location>
</feature>
<reference evidence="5 6" key="1">
    <citation type="journal article" date="2011" name="PLoS Genet.">
        <title>Comparative genomic analysis of human fungal pathogens causing paracoccidioidomycosis.</title>
        <authorList>
            <person name="Desjardins C.A."/>
            <person name="Champion M.D."/>
            <person name="Holder J.W."/>
            <person name="Muszewska A."/>
            <person name="Goldberg J."/>
            <person name="Bailao A.M."/>
            <person name="Brigido M.M."/>
            <person name="Ferreira M.E."/>
            <person name="Garcia A.M."/>
            <person name="Grynberg M."/>
            <person name="Gujja S."/>
            <person name="Heiman D.I."/>
            <person name="Henn M.R."/>
            <person name="Kodira C.D."/>
            <person name="Leon-Narvaez H."/>
            <person name="Longo L.V."/>
            <person name="Ma L.J."/>
            <person name="Malavazi I."/>
            <person name="Matsuo A.L."/>
            <person name="Morais F.V."/>
            <person name="Pereira M."/>
            <person name="Rodriguez-Brito S."/>
            <person name="Sakthikumar S."/>
            <person name="Salem-Izacc S.M."/>
            <person name="Sykes S.M."/>
            <person name="Teixeira M.M."/>
            <person name="Vallejo M.C."/>
            <person name="Walter M.E."/>
            <person name="Yandava C."/>
            <person name="Young S."/>
            <person name="Zeng Q."/>
            <person name="Zucker J."/>
            <person name="Felipe M.S."/>
            <person name="Goldman G.H."/>
            <person name="Haas B.J."/>
            <person name="McEwen J.G."/>
            <person name="Nino-Vega G."/>
            <person name="Puccia R."/>
            <person name="San-Blas G."/>
            <person name="Soares C.M."/>
            <person name="Birren B.W."/>
            <person name="Cuomo C.A."/>
        </authorList>
    </citation>
    <scope>NUCLEOTIDE SEQUENCE [LARGE SCALE GENOMIC DNA]</scope>
    <source>
        <strain evidence="5 6">Pb18</strain>
    </source>
</reference>
<evidence type="ECO:0000313" key="5">
    <source>
        <dbReference type="EMBL" id="KGM91461.1"/>
    </source>
</evidence>
<dbReference type="OMA" id="YLFRCLE"/>
<feature type="compositionally biased region" description="Polar residues" evidence="3">
    <location>
        <begin position="103"/>
        <end position="116"/>
    </location>
</feature>
<dbReference type="OrthoDB" id="72441at2759"/>
<feature type="domain" description="Peroxin/Ferlin" evidence="4">
    <location>
        <begin position="223"/>
        <end position="259"/>
    </location>
</feature>
<feature type="repeat" description="PPR" evidence="2">
    <location>
        <begin position="883"/>
        <end position="917"/>
    </location>
</feature>
<feature type="region of interest" description="Disordered" evidence="3">
    <location>
        <begin position="1"/>
        <end position="52"/>
    </location>
</feature>
<gene>
    <name evidence="5" type="ORF">PADG_12444</name>
</gene>
<evidence type="ECO:0000313" key="6">
    <source>
        <dbReference type="Proteomes" id="UP000001628"/>
    </source>
</evidence>
<dbReference type="KEGG" id="pbn:PADG_12444"/>
<protein>
    <recommendedName>
        <fullName evidence="4">Peroxin/Ferlin domain-containing protein</fullName>
    </recommendedName>
</protein>
<dbReference type="PROSITE" id="PS50084">
    <property type="entry name" value="KH_TYPE_1"/>
    <property type="match status" value="1"/>
</dbReference>
<feature type="region of interest" description="Disordered" evidence="3">
    <location>
        <begin position="424"/>
        <end position="447"/>
    </location>
</feature>
<keyword evidence="1" id="KW-0694">RNA-binding</keyword>
<evidence type="ECO:0000256" key="2">
    <source>
        <dbReference type="PROSITE-ProRule" id="PRU00708"/>
    </source>
</evidence>
<dbReference type="PROSITE" id="PS51375">
    <property type="entry name" value="PPR"/>
    <property type="match status" value="1"/>
</dbReference>
<proteinExistence type="predicted"/>
<evidence type="ECO:0000256" key="1">
    <source>
        <dbReference type="PROSITE-ProRule" id="PRU00117"/>
    </source>
</evidence>
<dbReference type="GO" id="GO:0003723">
    <property type="term" value="F:RNA binding"/>
    <property type="evidence" value="ECO:0007669"/>
    <property type="project" value="UniProtKB-UniRule"/>
</dbReference>
<dbReference type="eggNOG" id="ENOG502S2MG">
    <property type="taxonomic scope" value="Eukaryota"/>
</dbReference>
<dbReference type="STRING" id="502780.A0A0A0HTX3"/>